<feature type="region of interest" description="Disordered" evidence="1">
    <location>
        <begin position="1"/>
        <end position="46"/>
    </location>
</feature>
<evidence type="ECO:0000256" key="1">
    <source>
        <dbReference type="SAM" id="MobiDB-lite"/>
    </source>
</evidence>
<reference evidence="2" key="1">
    <citation type="submission" date="2021-02" db="EMBL/GenBank/DDBJ databases">
        <authorList>
            <person name="Nowell W R."/>
        </authorList>
    </citation>
    <scope>NUCLEOTIDE SEQUENCE</scope>
</reference>
<feature type="compositionally biased region" description="Basic and acidic residues" evidence="1">
    <location>
        <begin position="1"/>
        <end position="12"/>
    </location>
</feature>
<dbReference type="AlphaFoldDB" id="A0A8S3C5Z6"/>
<gene>
    <name evidence="2" type="ORF">GIL414_LOCUS50652</name>
</gene>
<accession>A0A8S3C5Z6</accession>
<feature type="non-terminal residue" evidence="2">
    <location>
        <position position="1"/>
    </location>
</feature>
<evidence type="ECO:0000313" key="3">
    <source>
        <dbReference type="Proteomes" id="UP000681720"/>
    </source>
</evidence>
<proteinExistence type="predicted"/>
<protein>
    <submittedName>
        <fullName evidence="2">Uncharacterized protein</fullName>
    </submittedName>
</protein>
<dbReference type="Proteomes" id="UP000681720">
    <property type="component" value="Unassembled WGS sequence"/>
</dbReference>
<evidence type="ECO:0000313" key="2">
    <source>
        <dbReference type="EMBL" id="CAF4876688.1"/>
    </source>
</evidence>
<feature type="compositionally biased region" description="Low complexity" evidence="1">
    <location>
        <begin position="15"/>
        <end position="40"/>
    </location>
</feature>
<name>A0A8S3C5Z6_9BILA</name>
<sequence length="46" mass="5386">YRSKAERMRSEEENNSPPISSYYRPQQSSQKKLKIQKNSSPVADKN</sequence>
<organism evidence="2 3">
    <name type="scientific">Rotaria magnacalcarata</name>
    <dbReference type="NCBI Taxonomy" id="392030"/>
    <lineage>
        <taxon>Eukaryota</taxon>
        <taxon>Metazoa</taxon>
        <taxon>Spiralia</taxon>
        <taxon>Gnathifera</taxon>
        <taxon>Rotifera</taxon>
        <taxon>Eurotatoria</taxon>
        <taxon>Bdelloidea</taxon>
        <taxon>Philodinida</taxon>
        <taxon>Philodinidae</taxon>
        <taxon>Rotaria</taxon>
    </lineage>
</organism>
<dbReference type="EMBL" id="CAJOBJ010169324">
    <property type="protein sequence ID" value="CAF4876688.1"/>
    <property type="molecule type" value="Genomic_DNA"/>
</dbReference>
<comment type="caution">
    <text evidence="2">The sequence shown here is derived from an EMBL/GenBank/DDBJ whole genome shotgun (WGS) entry which is preliminary data.</text>
</comment>